<dbReference type="InterPro" id="IPR000524">
    <property type="entry name" value="Tscrpt_reg_HTH_GntR"/>
</dbReference>
<dbReference type="OrthoDB" id="2530535at2"/>
<evidence type="ECO:0000256" key="1">
    <source>
        <dbReference type="ARBA" id="ARBA00023015"/>
    </source>
</evidence>
<reference evidence="5 6" key="1">
    <citation type="submission" date="2015-03" db="EMBL/GenBank/DDBJ databases">
        <title>Draft Genome Sequence of Burkholderia andropogonis type strain ICMP2807, isolated from Sorghum bicolor.</title>
        <authorList>
            <person name="Lopes-Santos L."/>
            <person name="Castro D.B."/>
            <person name="Ottoboni L.M."/>
            <person name="Park D."/>
            <person name="Weirc B.S."/>
            <person name="Destefano S.A."/>
        </authorList>
    </citation>
    <scope>NUCLEOTIDE SEQUENCE [LARGE SCALE GENOMIC DNA]</scope>
    <source>
        <strain evidence="5 6">ICMP2807</strain>
    </source>
</reference>
<dbReference type="InterPro" id="IPR036388">
    <property type="entry name" value="WH-like_DNA-bd_sf"/>
</dbReference>
<dbReference type="GO" id="GO:0003677">
    <property type="term" value="F:DNA binding"/>
    <property type="evidence" value="ECO:0007669"/>
    <property type="project" value="UniProtKB-KW"/>
</dbReference>
<dbReference type="RefSeq" id="WP_036012913.1">
    <property type="nucleotide sequence ID" value="NZ_CADFGU010000017.1"/>
</dbReference>
<dbReference type="Pfam" id="PF07702">
    <property type="entry name" value="UTRA"/>
    <property type="match status" value="1"/>
</dbReference>
<dbReference type="PATRIC" id="fig|28092.6.peg.5519"/>
<dbReference type="InterPro" id="IPR036390">
    <property type="entry name" value="WH_DNA-bd_sf"/>
</dbReference>
<proteinExistence type="predicted"/>
<dbReference type="GO" id="GO:0003700">
    <property type="term" value="F:DNA-binding transcription factor activity"/>
    <property type="evidence" value="ECO:0007669"/>
    <property type="project" value="InterPro"/>
</dbReference>
<dbReference type="SMART" id="SM00866">
    <property type="entry name" value="UTRA"/>
    <property type="match status" value="1"/>
</dbReference>
<dbReference type="SMART" id="SM00345">
    <property type="entry name" value="HTH_GNTR"/>
    <property type="match status" value="1"/>
</dbReference>
<sequence length="243" mass="27598">MDDRLPRYLKLRDEIAARIAALEWQPDQALPTEMELSYAYGVAIGTVRKAIDVLEQEGHLERFQGRGTFIRRASFDQSLFRFFRFQRADGQRCPPQSRILARDVLPPPSAVAKSLRMTIDQIAASELTIRLSRLRTMGDVPLVHEQIWLPHARFAVLATLPLPEFAELLYPMYEARCGQVVARASERLTIGIADENDAEMLALAPGEAIVVIERTAFAHDNRVLEWRVSRGAAAHFSYEIEIR</sequence>
<feature type="domain" description="HTH gntR-type" evidence="4">
    <location>
        <begin position="5"/>
        <end position="73"/>
    </location>
</feature>
<keyword evidence="6" id="KW-1185">Reference proteome</keyword>
<dbReference type="Proteomes" id="UP000033618">
    <property type="component" value="Unassembled WGS sequence"/>
</dbReference>
<evidence type="ECO:0000259" key="4">
    <source>
        <dbReference type="PROSITE" id="PS50949"/>
    </source>
</evidence>
<dbReference type="PANTHER" id="PTHR44846:SF1">
    <property type="entry name" value="MANNOSYL-D-GLYCERATE TRANSPORT_METABOLISM SYSTEM REPRESSOR MNGR-RELATED"/>
    <property type="match status" value="1"/>
</dbReference>
<evidence type="ECO:0000313" key="5">
    <source>
        <dbReference type="EMBL" id="KKB61391.1"/>
    </source>
</evidence>
<dbReference type="InterPro" id="IPR050679">
    <property type="entry name" value="Bact_HTH_transcr_reg"/>
</dbReference>
<dbReference type="PANTHER" id="PTHR44846">
    <property type="entry name" value="MANNOSYL-D-GLYCERATE TRANSPORT/METABOLISM SYSTEM REPRESSOR MNGR-RELATED"/>
    <property type="match status" value="1"/>
</dbReference>
<organism evidence="5 6">
    <name type="scientific">Robbsia andropogonis</name>
    <dbReference type="NCBI Taxonomy" id="28092"/>
    <lineage>
        <taxon>Bacteria</taxon>
        <taxon>Pseudomonadati</taxon>
        <taxon>Pseudomonadota</taxon>
        <taxon>Betaproteobacteria</taxon>
        <taxon>Burkholderiales</taxon>
        <taxon>Burkholderiaceae</taxon>
        <taxon>Robbsia</taxon>
    </lineage>
</organism>
<dbReference type="InterPro" id="IPR011663">
    <property type="entry name" value="UTRA"/>
</dbReference>
<accession>A0A0F5JU69</accession>
<dbReference type="Gene3D" id="3.40.1410.10">
    <property type="entry name" value="Chorismate lyase-like"/>
    <property type="match status" value="1"/>
</dbReference>
<dbReference type="PROSITE" id="PS50949">
    <property type="entry name" value="HTH_GNTR"/>
    <property type="match status" value="1"/>
</dbReference>
<protein>
    <submittedName>
        <fullName evidence="5">GntR family transcriptional regulator</fullName>
    </submittedName>
</protein>
<dbReference type="Pfam" id="PF00392">
    <property type="entry name" value="GntR"/>
    <property type="match status" value="1"/>
</dbReference>
<dbReference type="SUPFAM" id="SSF46785">
    <property type="entry name" value="Winged helix' DNA-binding domain"/>
    <property type="match status" value="1"/>
</dbReference>
<keyword evidence="3" id="KW-0804">Transcription</keyword>
<name>A0A0F5JU69_9BURK</name>
<dbReference type="CDD" id="cd07377">
    <property type="entry name" value="WHTH_GntR"/>
    <property type="match status" value="1"/>
</dbReference>
<dbReference type="Gene3D" id="1.10.10.10">
    <property type="entry name" value="Winged helix-like DNA-binding domain superfamily/Winged helix DNA-binding domain"/>
    <property type="match status" value="1"/>
</dbReference>
<gene>
    <name evidence="5" type="ORF">WM40_23465</name>
</gene>
<evidence type="ECO:0000313" key="6">
    <source>
        <dbReference type="Proteomes" id="UP000033618"/>
    </source>
</evidence>
<comment type="caution">
    <text evidence="5">The sequence shown here is derived from an EMBL/GenBank/DDBJ whole genome shotgun (WGS) entry which is preliminary data.</text>
</comment>
<dbReference type="InterPro" id="IPR028978">
    <property type="entry name" value="Chorismate_lyase_/UTRA_dom_sf"/>
</dbReference>
<dbReference type="GO" id="GO:0045892">
    <property type="term" value="P:negative regulation of DNA-templated transcription"/>
    <property type="evidence" value="ECO:0007669"/>
    <property type="project" value="TreeGrafter"/>
</dbReference>
<dbReference type="STRING" id="28092.WM40_23465"/>
<dbReference type="EMBL" id="LAQU01000045">
    <property type="protein sequence ID" value="KKB61391.1"/>
    <property type="molecule type" value="Genomic_DNA"/>
</dbReference>
<dbReference type="AlphaFoldDB" id="A0A0F5JU69"/>
<evidence type="ECO:0000256" key="3">
    <source>
        <dbReference type="ARBA" id="ARBA00023163"/>
    </source>
</evidence>
<keyword evidence="2" id="KW-0238">DNA-binding</keyword>
<dbReference type="SUPFAM" id="SSF64288">
    <property type="entry name" value="Chorismate lyase-like"/>
    <property type="match status" value="1"/>
</dbReference>
<evidence type="ECO:0000256" key="2">
    <source>
        <dbReference type="ARBA" id="ARBA00023125"/>
    </source>
</evidence>
<keyword evidence="1" id="KW-0805">Transcription regulation</keyword>